<feature type="transmembrane region" description="Helical" evidence="1">
    <location>
        <begin position="55"/>
        <end position="71"/>
    </location>
</feature>
<name>A0ABW3KYV1_9BACI</name>
<protein>
    <submittedName>
        <fullName evidence="2">Carotenoid biosynthesis protein</fullName>
    </submittedName>
</protein>
<gene>
    <name evidence="2" type="ORF">ACFQ2J_02050</name>
</gene>
<feature type="transmembrane region" description="Helical" evidence="1">
    <location>
        <begin position="131"/>
        <end position="155"/>
    </location>
</feature>
<feature type="transmembrane region" description="Helical" evidence="1">
    <location>
        <begin position="213"/>
        <end position="246"/>
    </location>
</feature>
<dbReference type="EMBL" id="JBHTKL010000001">
    <property type="protein sequence ID" value="MFD1017968.1"/>
    <property type="molecule type" value="Genomic_DNA"/>
</dbReference>
<keyword evidence="3" id="KW-1185">Reference proteome</keyword>
<accession>A0ABW3KYV1</accession>
<comment type="caution">
    <text evidence="2">The sequence shown here is derived from an EMBL/GenBank/DDBJ whole genome shotgun (WGS) entry which is preliminary data.</text>
</comment>
<evidence type="ECO:0000256" key="1">
    <source>
        <dbReference type="SAM" id="Phobius"/>
    </source>
</evidence>
<dbReference type="Proteomes" id="UP001596990">
    <property type="component" value="Unassembled WGS sequence"/>
</dbReference>
<feature type="transmembrane region" description="Helical" evidence="1">
    <location>
        <begin position="31"/>
        <end position="48"/>
    </location>
</feature>
<dbReference type="PANTHER" id="PTHR39419">
    <property type="entry name" value="SLL0814 PROTEIN"/>
    <property type="match status" value="1"/>
</dbReference>
<reference evidence="3" key="1">
    <citation type="journal article" date="2019" name="Int. J. Syst. Evol. Microbiol.">
        <title>The Global Catalogue of Microorganisms (GCM) 10K type strain sequencing project: providing services to taxonomists for standard genome sequencing and annotation.</title>
        <authorList>
            <consortium name="The Broad Institute Genomics Platform"/>
            <consortium name="The Broad Institute Genome Sequencing Center for Infectious Disease"/>
            <person name="Wu L."/>
            <person name="Ma J."/>
        </authorList>
    </citation>
    <scope>NUCLEOTIDE SEQUENCE [LARGE SCALE GENOMIC DNA]</scope>
    <source>
        <strain evidence="3">CCUG 56607</strain>
    </source>
</reference>
<sequence length="251" mass="29039">MTEWIYKGFIFWYLCGVILLTFDLLPPFLEWANAVFLILAGTLAVIYFIKSYGKWIGFTYSLIIFYLSIYVEHLGVEYDFLFGSYHYTDNFGMMIFGVPITIGFAWLLIMGCSHELARGITSQMPERAKPIIFVLIGSLIAVTMDLILDPVSYLIKEYWIWHDSGLYYGIPFSNFSGWFWLAALLHALFFLLRKIKKGPSLDTQWQFRMGYLFLAINGMFCLIALTGGLVGAVLLVVGLSILWYFLYLKWR</sequence>
<feature type="transmembrane region" description="Helical" evidence="1">
    <location>
        <begin position="91"/>
        <end position="110"/>
    </location>
</feature>
<feature type="transmembrane region" description="Helical" evidence="1">
    <location>
        <begin position="175"/>
        <end position="192"/>
    </location>
</feature>
<proteinExistence type="predicted"/>
<feature type="transmembrane region" description="Helical" evidence="1">
    <location>
        <begin position="9"/>
        <end position="25"/>
    </location>
</feature>
<dbReference type="PANTHER" id="PTHR39419:SF1">
    <property type="entry name" value="SLL0814 PROTEIN"/>
    <property type="match status" value="1"/>
</dbReference>
<keyword evidence="1" id="KW-0472">Membrane</keyword>
<dbReference type="RefSeq" id="WP_386056122.1">
    <property type="nucleotide sequence ID" value="NZ_JBHTKL010000001.1"/>
</dbReference>
<dbReference type="Pfam" id="PF04240">
    <property type="entry name" value="Caroten_synth"/>
    <property type="match status" value="1"/>
</dbReference>
<keyword evidence="1" id="KW-1133">Transmembrane helix</keyword>
<evidence type="ECO:0000313" key="3">
    <source>
        <dbReference type="Proteomes" id="UP001596990"/>
    </source>
</evidence>
<dbReference type="InterPro" id="IPR007354">
    <property type="entry name" value="CruF-like"/>
</dbReference>
<keyword evidence="1" id="KW-0812">Transmembrane</keyword>
<organism evidence="2 3">
    <name type="scientific">Thalassobacillus hwangdonensis</name>
    <dbReference type="NCBI Taxonomy" id="546108"/>
    <lineage>
        <taxon>Bacteria</taxon>
        <taxon>Bacillati</taxon>
        <taxon>Bacillota</taxon>
        <taxon>Bacilli</taxon>
        <taxon>Bacillales</taxon>
        <taxon>Bacillaceae</taxon>
        <taxon>Thalassobacillus</taxon>
    </lineage>
</organism>
<evidence type="ECO:0000313" key="2">
    <source>
        <dbReference type="EMBL" id="MFD1017968.1"/>
    </source>
</evidence>